<dbReference type="AlphaFoldDB" id="A0A4C1Z249"/>
<keyword evidence="1" id="KW-0808">Transferase</keyword>
<sequence>MLQRTERRFWQDTPEITSHHAQVERQVQEFLTAPVPPLPRDYFVSPAETVKMIARLPKRKALGSDGIPIAAIRQLPKRAMLVMTRLFNGILWTAHFPRNWKMGRVIAIPKAGKDPRLVTSQWPITLLSYIAKLFELIDACTAT</sequence>
<organism evidence="1 2">
    <name type="scientific">Eumeta variegata</name>
    <name type="common">Bagworm moth</name>
    <name type="synonym">Eumeta japonica</name>
    <dbReference type="NCBI Taxonomy" id="151549"/>
    <lineage>
        <taxon>Eukaryota</taxon>
        <taxon>Metazoa</taxon>
        <taxon>Ecdysozoa</taxon>
        <taxon>Arthropoda</taxon>
        <taxon>Hexapoda</taxon>
        <taxon>Insecta</taxon>
        <taxon>Pterygota</taxon>
        <taxon>Neoptera</taxon>
        <taxon>Endopterygota</taxon>
        <taxon>Lepidoptera</taxon>
        <taxon>Glossata</taxon>
        <taxon>Ditrysia</taxon>
        <taxon>Tineoidea</taxon>
        <taxon>Psychidae</taxon>
        <taxon>Oiketicinae</taxon>
        <taxon>Eumeta</taxon>
    </lineage>
</organism>
<dbReference type="STRING" id="151549.A0A4C1Z249"/>
<reference evidence="1 2" key="1">
    <citation type="journal article" date="2019" name="Commun. Biol.">
        <title>The bagworm genome reveals a unique fibroin gene that provides high tensile strength.</title>
        <authorList>
            <person name="Kono N."/>
            <person name="Nakamura H."/>
            <person name="Ohtoshi R."/>
            <person name="Tomita M."/>
            <person name="Numata K."/>
            <person name="Arakawa K."/>
        </authorList>
    </citation>
    <scope>NUCLEOTIDE SEQUENCE [LARGE SCALE GENOMIC DNA]</scope>
</reference>
<keyword evidence="1" id="KW-0548">Nucleotidyltransferase</keyword>
<comment type="caution">
    <text evidence="1">The sequence shown here is derived from an EMBL/GenBank/DDBJ whole genome shotgun (WGS) entry which is preliminary data.</text>
</comment>
<proteinExistence type="predicted"/>
<gene>
    <name evidence="1" type="primary">pol</name>
    <name evidence="1" type="ORF">EVAR_56567_1</name>
</gene>
<protein>
    <submittedName>
        <fullName evidence="1">RNA-directed DNA polymerase from mobile element jockey</fullName>
    </submittedName>
</protein>
<dbReference type="PANTHER" id="PTHR19446">
    <property type="entry name" value="REVERSE TRANSCRIPTASES"/>
    <property type="match status" value="1"/>
</dbReference>
<keyword evidence="2" id="KW-1185">Reference proteome</keyword>
<dbReference type="GO" id="GO:0003964">
    <property type="term" value="F:RNA-directed DNA polymerase activity"/>
    <property type="evidence" value="ECO:0007669"/>
    <property type="project" value="UniProtKB-KW"/>
</dbReference>
<keyword evidence="1" id="KW-0695">RNA-directed DNA polymerase</keyword>
<name>A0A4C1Z249_EUMVA</name>
<dbReference type="EMBL" id="BGZK01001489">
    <property type="protein sequence ID" value="GBP80929.1"/>
    <property type="molecule type" value="Genomic_DNA"/>
</dbReference>
<dbReference type="Proteomes" id="UP000299102">
    <property type="component" value="Unassembled WGS sequence"/>
</dbReference>
<evidence type="ECO:0000313" key="2">
    <source>
        <dbReference type="Proteomes" id="UP000299102"/>
    </source>
</evidence>
<evidence type="ECO:0000313" key="1">
    <source>
        <dbReference type="EMBL" id="GBP80929.1"/>
    </source>
</evidence>
<dbReference type="OrthoDB" id="412981at2759"/>
<accession>A0A4C1Z249</accession>